<keyword evidence="3" id="KW-1185">Reference proteome</keyword>
<dbReference type="GO" id="GO:0004792">
    <property type="term" value="F:thiosulfate-cyanide sulfurtransferase activity"/>
    <property type="evidence" value="ECO:0007669"/>
    <property type="project" value="TreeGrafter"/>
</dbReference>
<comment type="caution">
    <text evidence="2">The sequence shown here is derived from an EMBL/GenBank/DDBJ whole genome shotgun (WGS) entry which is preliminary data.</text>
</comment>
<sequence length="495" mass="56335">IQVIEEGVKGTNVEDFQTEFEAYWRQQDGIEEIYSFISESNDDVRELNLWVFFHEKRTTTIAAEPKFNMPDLARSFFHMDMKSAYRSRCIYLPLKKETQLIPSTLDLSEIKNLRGNILSNLSPSNQERLRKIFKRKQRLVPFQEFIIIGLPLSNGRLALFGIRFWIREVTHMKNRKNKVIPTIRLHPLVMSPATMTAHPLSVKRFHPQFQLNRTGGNAELINKHAVVIGVGSIGSEVATGLAKLGLAKLTFVDPDVLDINNIHRHFLGVNHLYVASENGPLNRFKVFAMKDELQKKYPMLEVDSICKEFTEVVNQDLINWSEVDLVVVAIGSPNEEMYINRFMHQLEIPIPVIYTWVEPIGIGGHALVTLNGTKQGCYQCLFMPVGEEPISNRAAFAKPFQTFAKSITGCGSAFTPYNFLDSQKTALLAVEESARVLLNKETDNPLCSWKGDANDFLAVGFELNPRYSFTHERLHEMRLLYKDPQCPICSGGKQA</sequence>
<dbReference type="PANTHER" id="PTHR10953">
    <property type="entry name" value="UBIQUITIN-ACTIVATING ENZYME E1"/>
    <property type="match status" value="1"/>
</dbReference>
<dbReference type="InterPro" id="IPR045886">
    <property type="entry name" value="ThiF/MoeB/HesA"/>
</dbReference>
<protein>
    <recommendedName>
        <fullName evidence="1">THIF-type NAD/FAD binding fold domain-containing protein</fullName>
    </recommendedName>
</protein>
<dbReference type="InterPro" id="IPR000594">
    <property type="entry name" value="ThiF_NAD_FAD-bd"/>
</dbReference>
<evidence type="ECO:0000313" key="2">
    <source>
        <dbReference type="EMBL" id="RKD26474.1"/>
    </source>
</evidence>
<dbReference type="PANTHER" id="PTHR10953:SF102">
    <property type="entry name" value="ADENYLYLTRANSFERASE AND SULFURTRANSFERASE MOCS3"/>
    <property type="match status" value="1"/>
</dbReference>
<dbReference type="GO" id="GO:0016779">
    <property type="term" value="F:nucleotidyltransferase activity"/>
    <property type="evidence" value="ECO:0007669"/>
    <property type="project" value="TreeGrafter"/>
</dbReference>
<dbReference type="CDD" id="cd01483">
    <property type="entry name" value="E1_enzyme_family"/>
    <property type="match status" value="1"/>
</dbReference>
<name>A0A419SQ69_9BACL</name>
<reference evidence="2 3" key="1">
    <citation type="submission" date="2016-08" db="EMBL/GenBank/DDBJ databases">
        <title>Novel Firmicute Genomes.</title>
        <authorList>
            <person name="Poppleton D.I."/>
            <person name="Gribaldo S."/>
        </authorList>
    </citation>
    <scope>NUCLEOTIDE SEQUENCE [LARGE SCALE GENOMIC DNA]</scope>
    <source>
        <strain evidence="2 3">RAOx-1</strain>
    </source>
</reference>
<dbReference type="Proteomes" id="UP000284219">
    <property type="component" value="Unassembled WGS sequence"/>
</dbReference>
<accession>A0A419SQ69</accession>
<dbReference type="SUPFAM" id="SSF69572">
    <property type="entry name" value="Activating enzymes of the ubiquitin-like proteins"/>
    <property type="match status" value="1"/>
</dbReference>
<feature type="non-terminal residue" evidence="2">
    <location>
        <position position="1"/>
    </location>
</feature>
<dbReference type="Pfam" id="PF00899">
    <property type="entry name" value="ThiF"/>
    <property type="match status" value="1"/>
</dbReference>
<organism evidence="2 3">
    <name type="scientific">Ammoniphilus oxalaticus</name>
    <dbReference type="NCBI Taxonomy" id="66863"/>
    <lineage>
        <taxon>Bacteria</taxon>
        <taxon>Bacillati</taxon>
        <taxon>Bacillota</taxon>
        <taxon>Bacilli</taxon>
        <taxon>Bacillales</taxon>
        <taxon>Paenibacillaceae</taxon>
        <taxon>Aneurinibacillus group</taxon>
        <taxon>Ammoniphilus</taxon>
    </lineage>
</organism>
<evidence type="ECO:0000313" key="3">
    <source>
        <dbReference type="Proteomes" id="UP000284219"/>
    </source>
</evidence>
<evidence type="ECO:0000259" key="1">
    <source>
        <dbReference type="Pfam" id="PF00899"/>
    </source>
</evidence>
<dbReference type="GO" id="GO:0008641">
    <property type="term" value="F:ubiquitin-like modifier activating enzyme activity"/>
    <property type="evidence" value="ECO:0007669"/>
    <property type="project" value="InterPro"/>
</dbReference>
<gene>
    <name evidence="2" type="ORF">BEP19_16680</name>
</gene>
<feature type="domain" description="THIF-type NAD/FAD binding fold" evidence="1">
    <location>
        <begin position="213"/>
        <end position="383"/>
    </location>
</feature>
<dbReference type="InterPro" id="IPR035985">
    <property type="entry name" value="Ubiquitin-activating_enz"/>
</dbReference>
<dbReference type="OrthoDB" id="4088010at2"/>
<dbReference type="AlphaFoldDB" id="A0A419SQ69"/>
<dbReference type="GO" id="GO:0005737">
    <property type="term" value="C:cytoplasm"/>
    <property type="evidence" value="ECO:0007669"/>
    <property type="project" value="TreeGrafter"/>
</dbReference>
<proteinExistence type="predicted"/>
<dbReference type="EMBL" id="MCHY01000003">
    <property type="protein sequence ID" value="RKD26474.1"/>
    <property type="molecule type" value="Genomic_DNA"/>
</dbReference>
<dbReference type="Gene3D" id="3.40.50.720">
    <property type="entry name" value="NAD(P)-binding Rossmann-like Domain"/>
    <property type="match status" value="1"/>
</dbReference>
<dbReference type="RefSeq" id="WP_147393752.1">
    <property type="nucleotide sequence ID" value="NZ_MCHY01000003.1"/>
</dbReference>